<organism evidence="3 4">
    <name type="scientific">Prorocentrum cordatum</name>
    <dbReference type="NCBI Taxonomy" id="2364126"/>
    <lineage>
        <taxon>Eukaryota</taxon>
        <taxon>Sar</taxon>
        <taxon>Alveolata</taxon>
        <taxon>Dinophyceae</taxon>
        <taxon>Prorocentrales</taxon>
        <taxon>Prorocentraceae</taxon>
        <taxon>Prorocentrum</taxon>
    </lineage>
</organism>
<accession>A0ABN9TA48</accession>
<feature type="compositionally biased region" description="Pro residues" evidence="1">
    <location>
        <begin position="164"/>
        <end position="182"/>
    </location>
</feature>
<name>A0ABN9TA48_9DINO</name>
<protein>
    <recommendedName>
        <fullName evidence="5">Protein xylosyltransferase</fullName>
    </recommendedName>
</protein>
<keyword evidence="2" id="KW-1133">Transmembrane helix</keyword>
<dbReference type="InterPro" id="IPR044845">
    <property type="entry name" value="HPAT/SRGT1-like"/>
</dbReference>
<reference evidence="3" key="1">
    <citation type="submission" date="2023-10" db="EMBL/GenBank/DDBJ databases">
        <authorList>
            <person name="Chen Y."/>
            <person name="Shah S."/>
            <person name="Dougan E. K."/>
            <person name="Thang M."/>
            <person name="Chan C."/>
        </authorList>
    </citation>
    <scope>NUCLEOTIDE SEQUENCE [LARGE SCALE GENOMIC DNA]</scope>
</reference>
<evidence type="ECO:0000256" key="2">
    <source>
        <dbReference type="SAM" id="Phobius"/>
    </source>
</evidence>
<evidence type="ECO:0008006" key="5">
    <source>
        <dbReference type="Google" id="ProtNLM"/>
    </source>
</evidence>
<feature type="compositionally biased region" description="Basic and acidic residues" evidence="1">
    <location>
        <begin position="184"/>
        <end position="196"/>
    </location>
</feature>
<keyword evidence="2" id="KW-0472">Membrane</keyword>
<evidence type="ECO:0000256" key="1">
    <source>
        <dbReference type="SAM" id="MobiDB-lite"/>
    </source>
</evidence>
<keyword evidence="4" id="KW-1185">Reference proteome</keyword>
<dbReference type="PANTHER" id="PTHR31485:SF7">
    <property type="entry name" value="PEPTIDYL SERINE ALPHA-GALACTOSYLTRANSFERASE"/>
    <property type="match status" value="1"/>
</dbReference>
<proteinExistence type="predicted"/>
<dbReference type="PANTHER" id="PTHR31485">
    <property type="entry name" value="PEPTIDYL SERINE ALPHA-GALACTOSYLTRANSFERASE"/>
    <property type="match status" value="1"/>
</dbReference>
<feature type="region of interest" description="Disordered" evidence="1">
    <location>
        <begin position="155"/>
        <end position="200"/>
    </location>
</feature>
<comment type="caution">
    <text evidence="3">The sequence shown here is derived from an EMBL/GenBank/DDBJ whole genome shotgun (WGS) entry which is preliminary data.</text>
</comment>
<dbReference type="EMBL" id="CAUYUJ010014499">
    <property type="protein sequence ID" value="CAK0842003.1"/>
    <property type="molecule type" value="Genomic_DNA"/>
</dbReference>
<dbReference type="Proteomes" id="UP001189429">
    <property type="component" value="Unassembled WGS sequence"/>
</dbReference>
<feature type="transmembrane region" description="Helical" evidence="2">
    <location>
        <begin position="12"/>
        <end position="30"/>
    </location>
</feature>
<evidence type="ECO:0000313" key="3">
    <source>
        <dbReference type="EMBL" id="CAK0842003.1"/>
    </source>
</evidence>
<sequence>MTTRARGSYQHLLLAVGGICVYCLGVFHGSSRGVASLSAEQYGEIASQAMFPMQSFVPDPLASGCNWDIVYHVWSNVSATAGSCEEANPFVDCCGDGQCAGFLRHSSHWGQCYKFAEMPDQLVAHEWTPEPLELFDSAAVASQWSFYLKRPVKEPGSASWPSSGKPPPFLRPTPAPSSPPPSAEARRPEPPLHTRPLEQTGTAEEVHVVFTVDCRPFNLWQSELLFFSALSAGQPGPLTAIVSGCNESMRDHLQERHRALAWPPRFTQYFVEAFNDATSIWLSKPHGFYQWYSKAGPSRDVLALVDPDFVFLRPLTAKLNTAAAPRDWAGPVPTRVQKGFVVGQRYENLRPQLDSTLYHFNFEGHNMSEDEFLSWVCSGDKDGETGCRGLTLYEFGTFHGSGVPYIAHRDDWDWLAPDWNSINARLHKYAPKGYYIDMWSWSLVTAHRGRRQFIQENLMLSSAVASFEDWQAVEALRVDACYTDVEEILSFLIPGRSPQQALPGHQAPNFLHYCLPIYVPYPSFKDQDGGRLWSKYWFDWGVERGRPHALERCNDTATHPWLVHTQH</sequence>
<keyword evidence="2" id="KW-0812">Transmembrane</keyword>
<evidence type="ECO:0000313" key="4">
    <source>
        <dbReference type="Proteomes" id="UP001189429"/>
    </source>
</evidence>
<gene>
    <name evidence="3" type="ORF">PCOR1329_LOCUS37051</name>
</gene>